<sequence>MPAKSSPKARGSAGSATAGTVSSTPAILSAETEALGRMMNIMESMIKEKKICIAYCMKAIMSPMRIWDCATSWDPVQMTRRETMFMISIMRGIMTTMTRVTKSMVPVRSLFALSKRFSSCPCMSKALMTIMPVRFSRTTRLSRSMSFWMLLNRGRATANTTAITPRMRATARAMIHHIDEALPVALITPPMPMIGA</sequence>
<name>A0A645H6U9_9ZZZZ</name>
<reference evidence="2" key="1">
    <citation type="submission" date="2019-08" db="EMBL/GenBank/DDBJ databases">
        <authorList>
            <person name="Kucharzyk K."/>
            <person name="Murdoch R.W."/>
            <person name="Higgins S."/>
            <person name="Loffler F."/>
        </authorList>
    </citation>
    <scope>NUCLEOTIDE SEQUENCE</scope>
</reference>
<evidence type="ECO:0000256" key="1">
    <source>
        <dbReference type="SAM" id="MobiDB-lite"/>
    </source>
</evidence>
<feature type="region of interest" description="Disordered" evidence="1">
    <location>
        <begin position="1"/>
        <end position="20"/>
    </location>
</feature>
<dbReference type="AlphaFoldDB" id="A0A645H6U9"/>
<organism evidence="2">
    <name type="scientific">bioreactor metagenome</name>
    <dbReference type="NCBI Taxonomy" id="1076179"/>
    <lineage>
        <taxon>unclassified sequences</taxon>
        <taxon>metagenomes</taxon>
        <taxon>ecological metagenomes</taxon>
    </lineage>
</organism>
<protein>
    <submittedName>
        <fullName evidence="2">Uncharacterized protein</fullName>
    </submittedName>
</protein>
<evidence type="ECO:0000313" key="2">
    <source>
        <dbReference type="EMBL" id="MPN34226.1"/>
    </source>
</evidence>
<gene>
    <name evidence="2" type="ORF">SDC9_181719</name>
</gene>
<dbReference type="EMBL" id="VSSQ01087147">
    <property type="protein sequence ID" value="MPN34226.1"/>
    <property type="molecule type" value="Genomic_DNA"/>
</dbReference>
<accession>A0A645H6U9</accession>
<feature type="compositionally biased region" description="Low complexity" evidence="1">
    <location>
        <begin position="11"/>
        <end position="20"/>
    </location>
</feature>
<proteinExistence type="predicted"/>
<comment type="caution">
    <text evidence="2">The sequence shown here is derived from an EMBL/GenBank/DDBJ whole genome shotgun (WGS) entry which is preliminary data.</text>
</comment>